<dbReference type="OrthoDB" id="3639409at2759"/>
<feature type="compositionally biased region" description="Basic and acidic residues" evidence="1">
    <location>
        <begin position="7"/>
        <end position="19"/>
    </location>
</feature>
<feature type="compositionally biased region" description="Polar residues" evidence="1">
    <location>
        <begin position="25"/>
        <end position="43"/>
    </location>
</feature>
<evidence type="ECO:0000313" key="2">
    <source>
        <dbReference type="EMBL" id="KAF7189046.1"/>
    </source>
</evidence>
<organism evidence="2 3">
    <name type="scientific">Pseudocercospora fuligena</name>
    <dbReference type="NCBI Taxonomy" id="685502"/>
    <lineage>
        <taxon>Eukaryota</taxon>
        <taxon>Fungi</taxon>
        <taxon>Dikarya</taxon>
        <taxon>Ascomycota</taxon>
        <taxon>Pezizomycotina</taxon>
        <taxon>Dothideomycetes</taxon>
        <taxon>Dothideomycetidae</taxon>
        <taxon>Mycosphaerellales</taxon>
        <taxon>Mycosphaerellaceae</taxon>
        <taxon>Pseudocercospora</taxon>
    </lineage>
</organism>
<comment type="caution">
    <text evidence="2">The sequence shown here is derived from an EMBL/GenBank/DDBJ whole genome shotgun (WGS) entry which is preliminary data.</text>
</comment>
<protein>
    <submittedName>
        <fullName evidence="2">Uncharacterized protein</fullName>
    </submittedName>
</protein>
<dbReference type="EMBL" id="JABCIY010000194">
    <property type="protein sequence ID" value="KAF7189046.1"/>
    <property type="molecule type" value="Genomic_DNA"/>
</dbReference>
<accession>A0A8H6RAK7</accession>
<evidence type="ECO:0000313" key="3">
    <source>
        <dbReference type="Proteomes" id="UP000660729"/>
    </source>
</evidence>
<dbReference type="Proteomes" id="UP000660729">
    <property type="component" value="Unassembled WGS sequence"/>
</dbReference>
<gene>
    <name evidence="2" type="ORF">HII31_09468</name>
</gene>
<dbReference type="AlphaFoldDB" id="A0A8H6RAK7"/>
<reference evidence="2" key="1">
    <citation type="submission" date="2020-04" db="EMBL/GenBank/DDBJ databases">
        <title>Draft genome resource of the tomato pathogen Pseudocercospora fuligena.</title>
        <authorList>
            <person name="Zaccaron A."/>
        </authorList>
    </citation>
    <scope>NUCLEOTIDE SEQUENCE</scope>
    <source>
        <strain evidence="2">PF001</strain>
    </source>
</reference>
<keyword evidence="3" id="KW-1185">Reference proteome</keyword>
<evidence type="ECO:0000256" key="1">
    <source>
        <dbReference type="SAM" id="MobiDB-lite"/>
    </source>
</evidence>
<feature type="region of interest" description="Disordered" evidence="1">
    <location>
        <begin position="1"/>
        <end position="53"/>
    </location>
</feature>
<sequence>MQNYEGARMDEKDKTRPQRADTPQAPFNSEHSGPRQATSAPPQSNGPPQPDFHRGVAIRTLELPHDIDYGTKELLTFFPDCICVNEILIRWIRNGISAEMVAKCLLSIRDDLTHEKFIWTRNLIRKRMIEAMKITDIPLKAPNVPEADDRMTSNHWAGGQTFPPFAERTKLEQLGGKVPRENWPQGRDRGPLTMCLEKVKDVPFTGFDTSAISELIRYFDDRGEAFRPPIPEAGLNWDLEFFADFDCPDPIIPTT</sequence>
<name>A0A8H6RAK7_9PEZI</name>
<proteinExistence type="predicted"/>